<dbReference type="Proteomes" id="UP000251281">
    <property type="component" value="Unassembled WGS sequence"/>
</dbReference>
<feature type="compositionally biased region" description="Basic and acidic residues" evidence="1">
    <location>
        <begin position="150"/>
        <end position="160"/>
    </location>
</feature>
<accession>A0A329UI78</accession>
<dbReference type="AlphaFoldDB" id="A0A329UI78"/>
<dbReference type="RefSeq" id="WP_112089976.1">
    <property type="nucleotide sequence ID" value="NZ_JAEKBY010000002.1"/>
</dbReference>
<dbReference type="EMBL" id="PRLD01000001">
    <property type="protein sequence ID" value="RAW60753.1"/>
    <property type="molecule type" value="Genomic_DNA"/>
</dbReference>
<comment type="caution">
    <text evidence="2">The sequence shown here is derived from an EMBL/GenBank/DDBJ whole genome shotgun (WGS) entry which is preliminary data.</text>
</comment>
<protein>
    <submittedName>
        <fullName evidence="2">Uncharacterized protein</fullName>
    </submittedName>
</protein>
<evidence type="ECO:0000313" key="3">
    <source>
        <dbReference type="Proteomes" id="UP000251281"/>
    </source>
</evidence>
<name>A0A329UI78_9FIRM</name>
<gene>
    <name evidence="2" type="ORF">C4N24_01205</name>
</gene>
<reference evidence="2 3" key="1">
    <citation type="submission" date="2018-02" db="EMBL/GenBank/DDBJ databases">
        <title>Complete genome sequencing of Faecalibacterium prausnitzii strains isolated from the human gut.</title>
        <authorList>
            <person name="Fitzgerald B.C."/>
            <person name="Shkoporov A.N."/>
            <person name="Ross P.R."/>
            <person name="Hill C."/>
        </authorList>
    </citation>
    <scope>NUCLEOTIDE SEQUENCE [LARGE SCALE GENOMIC DNA]</scope>
    <source>
        <strain evidence="2 3">APC923/51-1</strain>
    </source>
</reference>
<proteinExistence type="predicted"/>
<evidence type="ECO:0000256" key="1">
    <source>
        <dbReference type="SAM" id="MobiDB-lite"/>
    </source>
</evidence>
<feature type="region of interest" description="Disordered" evidence="1">
    <location>
        <begin position="118"/>
        <end position="182"/>
    </location>
</feature>
<sequence length="182" mass="20028">MDSTTHTTTTVEFVDWRAKAKAKLEAEDKLFKGSRAAKSVQSYVLRTLLGFVDQEPRFAEVVCNTQRTFSECCAAVVNNAGEVLSDLETYRRAVQFYFPNAEVSFSMNIKLTGAPPTEAEMQAPATVKPEEASPNVPKQAAPAHTTKPASKAEKKTDAKKPAKKKKETPAEDDMQLSLDGWL</sequence>
<organism evidence="2 3">
    <name type="scientific">Faecalibacterium prausnitzii</name>
    <dbReference type="NCBI Taxonomy" id="853"/>
    <lineage>
        <taxon>Bacteria</taxon>
        <taxon>Bacillati</taxon>
        <taxon>Bacillota</taxon>
        <taxon>Clostridia</taxon>
        <taxon>Eubacteriales</taxon>
        <taxon>Oscillospiraceae</taxon>
        <taxon>Faecalibacterium</taxon>
    </lineage>
</organism>
<evidence type="ECO:0000313" key="2">
    <source>
        <dbReference type="EMBL" id="RAW60753.1"/>
    </source>
</evidence>